<evidence type="ECO:0000256" key="1">
    <source>
        <dbReference type="ARBA" id="ARBA00004561"/>
    </source>
</evidence>
<feature type="signal peptide" evidence="7">
    <location>
        <begin position="1"/>
        <end position="26"/>
    </location>
</feature>
<proteinExistence type="inferred from homology"/>
<evidence type="ECO:0000256" key="4">
    <source>
        <dbReference type="ARBA" id="ARBA00022723"/>
    </source>
</evidence>
<gene>
    <name evidence="9" type="ORF">H8R02_27525</name>
</gene>
<accession>A0A923S583</accession>
<keyword evidence="3" id="KW-1029">Fimbrium biogenesis</keyword>
<dbReference type="InterPro" id="IPR008707">
    <property type="entry name" value="B-propeller_PilY1"/>
</dbReference>
<protein>
    <recommendedName>
        <fullName evidence="8">PilY1 beta-propeller domain-containing protein</fullName>
    </recommendedName>
</protein>
<dbReference type="EMBL" id="JACORU010000016">
    <property type="protein sequence ID" value="MBC5768246.1"/>
    <property type="molecule type" value="Genomic_DNA"/>
</dbReference>
<evidence type="ECO:0000313" key="10">
    <source>
        <dbReference type="Proteomes" id="UP000596827"/>
    </source>
</evidence>
<evidence type="ECO:0000313" key="9">
    <source>
        <dbReference type="EMBL" id="MBC5768246.1"/>
    </source>
</evidence>
<comment type="caution">
    <text evidence="9">The sequence shown here is derived from an EMBL/GenBank/DDBJ whole genome shotgun (WGS) entry which is preliminary data.</text>
</comment>
<dbReference type="RefSeq" id="WP_187084819.1">
    <property type="nucleotide sequence ID" value="NZ_JACORU010000016.1"/>
</dbReference>
<sequence length="1158" mass="122455">MTHPRRSWLTAAFALCALLLHPAARAEDTDLFVNPNTGSSGQVNIMFIIDNQARGTNSSSTSYCNIDSSGNVSTTSTTANATAMNQTSFGTMQCALYSALSSLSTSDSTVQFNIAMMVMNSTGQKTFNPNNASTSETGGSFTGDCSGSDGGCIVVPLTGFSTNVKRQLLWWIKNWTLSNANQGRCSGTEANCIIKGPTDVASGAMMQEAWAYLKGKTGVSGRVYTAPTTGCKSFIVFIGNSYDSNLVMGDKTSAGPYAPLNGSSSTAGKNASPAATTVEKTPLAEKNIRSEWTIRKTVSGVTTTTTHTCSGTNNNPFYDFPGSGTWSSTVEGAGTYGINWAQYMNNQHDIKTATIGLLGPTCKPDYPVWLDKMANAGGAQYYPANDYETLTNAIKTITAQIISVNTVFASVSLPVSVNTQGSYLNQVYIGMFRPTSGYLPRWYGNLKQYKLAFISSVLKLVDADGTAAINTATGFLTECARSFWTPTSSTATTYWTLDHSQNCSTISGTSALDYPDGNVVEKGGSAYMVRRTTKAPSARTVKTCGTTLATCKNSGDFVDFSTTALSSVNPSNFVSGWDSNYTSERDNLINFARGENYLSAVASATSPAHAGIQAGDNEQNLGTGKYRASVHGDVMHSRPVAINYGTDSAPSVVVYYGANDGMLHAINGNQTGNIGSIEPGDEIWSFMPPEFYSKIARLYLNTEQITFKGSTNTSATAKDYGMDGPFTAFSGTISGSAKKYIYATMRRGGRAIYAFDVTTAGSPTLLWKAGCSSASLSVSTDCTITGQNYSSMGQTWASAKVFYATGYGSGNTPLLLMAGGYDTCEDTDTGSANHSCTSPKGNLVYVLDATNGNIVASFPTIPATGTSTSGTGRSIIGDPTIVNDSSGKAQYAYMGDMGGVVYRLDFRATNKNDWFMQPLAKLGCGDDTNGTLTATCTANRKFMFQPSVVSADGVNFYILIGSGDREKPVSAYTVSGTVKNHFYAIKDLPAQGTAYPSSTATTACGAAIICLAALQKITYDSSATGTTVDSTKLGWYLTMESTEQVVTSAVTQFGITSFSTHKPAVSSSSCTSNLGTTRVYNISYLDATTQNSTGNRYEHVSGDGLPPSPVAGKVVIDGAAVPFCIGCSKDSPLEGKKAVSATSINRARTRLYWYLEKN</sequence>
<dbReference type="AlphaFoldDB" id="A0A923S583"/>
<comment type="subcellular location">
    <subcellularLocation>
        <location evidence="1">Fimbrium</location>
    </subcellularLocation>
</comment>
<dbReference type="GO" id="GO:0009289">
    <property type="term" value="C:pilus"/>
    <property type="evidence" value="ECO:0007669"/>
    <property type="project" value="UniProtKB-SubCell"/>
</dbReference>
<evidence type="ECO:0000256" key="6">
    <source>
        <dbReference type="ARBA" id="ARBA00023263"/>
    </source>
</evidence>
<evidence type="ECO:0000256" key="3">
    <source>
        <dbReference type="ARBA" id="ARBA00022558"/>
    </source>
</evidence>
<dbReference type="GO" id="GO:0046872">
    <property type="term" value="F:metal ion binding"/>
    <property type="evidence" value="ECO:0007669"/>
    <property type="project" value="UniProtKB-KW"/>
</dbReference>
<keyword evidence="5" id="KW-0106">Calcium</keyword>
<name>A0A923S583_9BURK</name>
<dbReference type="Proteomes" id="UP000596827">
    <property type="component" value="Unassembled WGS sequence"/>
</dbReference>
<dbReference type="SUPFAM" id="SSF50998">
    <property type="entry name" value="Quinoprotein alcohol dehydrogenase-like"/>
    <property type="match status" value="1"/>
</dbReference>
<comment type="similarity">
    <text evidence="2">Belongs to the PilY1 family.</text>
</comment>
<organism evidence="9 10">
    <name type="scientific">Ramlibacter albus</name>
    <dbReference type="NCBI Taxonomy" id="2079448"/>
    <lineage>
        <taxon>Bacteria</taxon>
        <taxon>Pseudomonadati</taxon>
        <taxon>Pseudomonadota</taxon>
        <taxon>Betaproteobacteria</taxon>
        <taxon>Burkholderiales</taxon>
        <taxon>Comamonadaceae</taxon>
        <taxon>Ramlibacter</taxon>
    </lineage>
</organism>
<feature type="domain" description="PilY1 beta-propeller" evidence="8">
    <location>
        <begin position="652"/>
        <end position="913"/>
    </location>
</feature>
<dbReference type="InterPro" id="IPR011047">
    <property type="entry name" value="Quinoprotein_ADH-like_sf"/>
</dbReference>
<keyword evidence="4" id="KW-0479">Metal-binding</keyword>
<evidence type="ECO:0000256" key="2">
    <source>
        <dbReference type="ARBA" id="ARBA00008387"/>
    </source>
</evidence>
<evidence type="ECO:0000259" key="8">
    <source>
        <dbReference type="Pfam" id="PF05567"/>
    </source>
</evidence>
<evidence type="ECO:0000256" key="7">
    <source>
        <dbReference type="SAM" id="SignalP"/>
    </source>
</evidence>
<dbReference type="Pfam" id="PF05567">
    <property type="entry name" value="T4P_PilY1"/>
    <property type="match status" value="1"/>
</dbReference>
<keyword evidence="7" id="KW-0732">Signal</keyword>
<reference evidence="9" key="1">
    <citation type="submission" date="2020-08" db="EMBL/GenBank/DDBJ databases">
        <title>Ramlibacter sp. GTP1 16S ribosomal RNA gene genome sequencing and assembly.</title>
        <authorList>
            <person name="Kang M."/>
        </authorList>
    </citation>
    <scope>NUCLEOTIDE SEQUENCE</scope>
    <source>
        <strain evidence="9">GTP1</strain>
    </source>
</reference>
<feature type="chain" id="PRO_5037548829" description="PilY1 beta-propeller domain-containing protein" evidence="7">
    <location>
        <begin position="27"/>
        <end position="1158"/>
    </location>
</feature>
<keyword evidence="6" id="KW-0281">Fimbrium</keyword>
<keyword evidence="10" id="KW-1185">Reference proteome</keyword>
<evidence type="ECO:0000256" key="5">
    <source>
        <dbReference type="ARBA" id="ARBA00022837"/>
    </source>
</evidence>